<proteinExistence type="predicted"/>
<gene>
    <name evidence="3" type="ORF">BJ998_005885</name>
</gene>
<keyword evidence="1" id="KW-1133">Transmembrane helix</keyword>
<accession>A0A7W9KLC9</accession>
<dbReference type="Pfam" id="PF01476">
    <property type="entry name" value="LysM"/>
    <property type="match status" value="1"/>
</dbReference>
<dbReference type="InterPro" id="IPR036779">
    <property type="entry name" value="LysM_dom_sf"/>
</dbReference>
<organism evidence="3 4">
    <name type="scientific">Kutzneria kofuensis</name>
    <dbReference type="NCBI Taxonomy" id="103725"/>
    <lineage>
        <taxon>Bacteria</taxon>
        <taxon>Bacillati</taxon>
        <taxon>Actinomycetota</taxon>
        <taxon>Actinomycetes</taxon>
        <taxon>Pseudonocardiales</taxon>
        <taxon>Pseudonocardiaceae</taxon>
        <taxon>Kutzneria</taxon>
    </lineage>
</organism>
<feature type="transmembrane region" description="Helical" evidence="1">
    <location>
        <begin position="57"/>
        <end position="77"/>
    </location>
</feature>
<reference evidence="3 4" key="1">
    <citation type="submission" date="2020-08" db="EMBL/GenBank/DDBJ databases">
        <title>Sequencing the genomes of 1000 actinobacteria strains.</title>
        <authorList>
            <person name="Klenk H.-P."/>
        </authorList>
    </citation>
    <scope>NUCLEOTIDE SEQUENCE [LARGE SCALE GENOMIC DNA]</scope>
    <source>
        <strain evidence="3 4">DSM 43851</strain>
    </source>
</reference>
<evidence type="ECO:0000313" key="4">
    <source>
        <dbReference type="Proteomes" id="UP000585638"/>
    </source>
</evidence>
<dbReference type="AlphaFoldDB" id="A0A7W9KLC9"/>
<dbReference type="Proteomes" id="UP000585638">
    <property type="component" value="Unassembled WGS sequence"/>
</dbReference>
<keyword evidence="1" id="KW-0472">Membrane</keyword>
<evidence type="ECO:0000259" key="2">
    <source>
        <dbReference type="Pfam" id="PF01476"/>
    </source>
</evidence>
<dbReference type="InterPro" id="IPR018392">
    <property type="entry name" value="LysM"/>
</dbReference>
<comment type="caution">
    <text evidence="3">The sequence shown here is derived from an EMBL/GenBank/DDBJ whole genome shotgun (WGS) entry which is preliminary data.</text>
</comment>
<keyword evidence="1" id="KW-0812">Transmembrane</keyword>
<dbReference type="EMBL" id="JACHIR010000001">
    <property type="protein sequence ID" value="MBB5894689.1"/>
    <property type="molecule type" value="Genomic_DNA"/>
</dbReference>
<dbReference type="Gene3D" id="3.10.350.10">
    <property type="entry name" value="LysM domain"/>
    <property type="match status" value="1"/>
</dbReference>
<sequence length="141" mass="14467">MATQELLIRPGTRRTRVLRTGAGDFRRPPGRPRPVTAPGVAAAAACGPKRMSGGLQLVLVGVLTFVACLGLAAVNGLSSTGSQPVPTGVATVQAQAGETLPELAHRVAPNSPVDEVVDRIVTLNNLGDRTLHAGQPLQVPA</sequence>
<dbReference type="RefSeq" id="WP_184866574.1">
    <property type="nucleotide sequence ID" value="NZ_BAAAWY010000019.1"/>
</dbReference>
<name>A0A7W9KLC9_9PSEU</name>
<keyword evidence="4" id="KW-1185">Reference proteome</keyword>
<evidence type="ECO:0000256" key="1">
    <source>
        <dbReference type="SAM" id="Phobius"/>
    </source>
</evidence>
<feature type="domain" description="LysM" evidence="2">
    <location>
        <begin position="95"/>
        <end position="140"/>
    </location>
</feature>
<evidence type="ECO:0000313" key="3">
    <source>
        <dbReference type="EMBL" id="MBB5894689.1"/>
    </source>
</evidence>
<protein>
    <recommendedName>
        <fullName evidence="2">LysM domain-containing protein</fullName>
    </recommendedName>
</protein>